<evidence type="ECO:0000313" key="4">
    <source>
        <dbReference type="Proteomes" id="UP000199337"/>
    </source>
</evidence>
<organism evidence="3 4">
    <name type="scientific">Desulfotruncus arcticus DSM 17038</name>
    <dbReference type="NCBI Taxonomy" id="1121424"/>
    <lineage>
        <taxon>Bacteria</taxon>
        <taxon>Bacillati</taxon>
        <taxon>Bacillota</taxon>
        <taxon>Clostridia</taxon>
        <taxon>Eubacteriales</taxon>
        <taxon>Desulfallaceae</taxon>
        <taxon>Desulfotruncus</taxon>
    </lineage>
</organism>
<keyword evidence="1" id="KW-0129">CBS domain</keyword>
<gene>
    <name evidence="3" type="ORF">SAMN05660649_02424</name>
</gene>
<evidence type="ECO:0000259" key="2">
    <source>
        <dbReference type="PROSITE" id="PS51371"/>
    </source>
</evidence>
<keyword evidence="4" id="KW-1185">Reference proteome</keyword>
<dbReference type="STRING" id="341036.SAMN05660649_02424"/>
<evidence type="ECO:0000313" key="3">
    <source>
        <dbReference type="EMBL" id="SFG70299.1"/>
    </source>
</evidence>
<sequence length="154" mass="17254">MNMTPTGVMVPAGDYPVVHENESINRAADILVSSFRNKDGTWRGYESLLVKNDYNEIVGLFTLRSLLKALGLNDQDSINSLTGLFLIKSKNVSLQVRNFMRSLDNRIINIADDLNQVVDVIINNQVNSVVVVDCDKIVGVIRAIDLLWFVDEMI</sequence>
<dbReference type="InterPro" id="IPR000644">
    <property type="entry name" value="CBS_dom"/>
</dbReference>
<dbReference type="EMBL" id="FOOX01000008">
    <property type="protein sequence ID" value="SFG70299.1"/>
    <property type="molecule type" value="Genomic_DNA"/>
</dbReference>
<evidence type="ECO:0000256" key="1">
    <source>
        <dbReference type="PROSITE-ProRule" id="PRU00703"/>
    </source>
</evidence>
<feature type="domain" description="CBS" evidence="2">
    <location>
        <begin position="9"/>
        <end position="77"/>
    </location>
</feature>
<dbReference type="SMART" id="SM00116">
    <property type="entry name" value="CBS"/>
    <property type="match status" value="2"/>
</dbReference>
<reference evidence="4" key="1">
    <citation type="submission" date="2016-10" db="EMBL/GenBank/DDBJ databases">
        <authorList>
            <person name="Varghese N."/>
            <person name="Submissions S."/>
        </authorList>
    </citation>
    <scope>NUCLEOTIDE SEQUENCE [LARGE SCALE GENOMIC DNA]</scope>
    <source>
        <strain evidence="4">DSM 17038</strain>
    </source>
</reference>
<name>A0A1I2U1J8_9FIRM</name>
<dbReference type="Pfam" id="PF00571">
    <property type="entry name" value="CBS"/>
    <property type="match status" value="2"/>
</dbReference>
<dbReference type="OrthoDB" id="1808351at2"/>
<dbReference type="InterPro" id="IPR046342">
    <property type="entry name" value="CBS_dom_sf"/>
</dbReference>
<dbReference type="PROSITE" id="PS51371">
    <property type="entry name" value="CBS"/>
    <property type="match status" value="1"/>
</dbReference>
<proteinExistence type="predicted"/>
<protein>
    <submittedName>
        <fullName evidence="3">CBS domain-containing protein</fullName>
    </submittedName>
</protein>
<accession>A0A1I2U1J8</accession>
<dbReference type="Gene3D" id="3.10.580.10">
    <property type="entry name" value="CBS-domain"/>
    <property type="match status" value="1"/>
</dbReference>
<dbReference type="SUPFAM" id="SSF54631">
    <property type="entry name" value="CBS-domain pair"/>
    <property type="match status" value="1"/>
</dbReference>
<dbReference type="AlphaFoldDB" id="A0A1I2U1J8"/>
<dbReference type="RefSeq" id="WP_092471632.1">
    <property type="nucleotide sequence ID" value="NZ_FOOX01000008.1"/>
</dbReference>
<dbReference type="Proteomes" id="UP000199337">
    <property type="component" value="Unassembled WGS sequence"/>
</dbReference>